<dbReference type="EMBL" id="JACGCI010000107">
    <property type="protein sequence ID" value="KAF6745347.1"/>
    <property type="molecule type" value="Genomic_DNA"/>
</dbReference>
<accession>A0A8H6HFR5</accession>
<gene>
    <name evidence="2" type="ORF">DFP72DRAFT_1077660</name>
</gene>
<proteinExistence type="predicted"/>
<evidence type="ECO:0000256" key="1">
    <source>
        <dbReference type="SAM" id="MobiDB-lite"/>
    </source>
</evidence>
<sequence length="409" mass="45996">MSFMILDSIKTLNTHISSDLSNPVDLEQDTHEFGLKRHLIVLLRQEMANLQQKVQTLATEWDVDRNPPEAVMDYEEQRDLEEHITNARPCPPLQTQPRAASPAAGSTGSQEDDQVAPLSPEQEMTKRANRIVKNIDTNEIRFSDLLDSRLSPPDRMSPSEVSTALEQMFVKIRGVRTKKVQEYLKSKQLGSMAFTDVMASYTSAESGSTMVAKLCGLELALGQTFQGGKIFQYILGIVNLIAQLKFAIWWNTNNEPRGWKRKFKEQMKCGMEPSDAKKFEGQFNKARTSRNTVLRLYQVFGANAVLQPILYVSPEGKGSVHSNRALLDLISTRNREFIGQSTLLANLHDADPEMDAEELIDSHFQKVHSSATKLVLTIFEEAGGLAMKDWAKDFFDKFDEHKGVVVGSD</sequence>
<feature type="compositionally biased region" description="Polar residues" evidence="1">
    <location>
        <begin position="95"/>
        <end position="109"/>
    </location>
</feature>
<evidence type="ECO:0000313" key="3">
    <source>
        <dbReference type="Proteomes" id="UP000521943"/>
    </source>
</evidence>
<feature type="region of interest" description="Disordered" evidence="1">
    <location>
        <begin position="87"/>
        <end position="129"/>
    </location>
</feature>
<keyword evidence="3" id="KW-1185">Reference proteome</keyword>
<reference evidence="2 3" key="1">
    <citation type="submission" date="2020-07" db="EMBL/GenBank/DDBJ databases">
        <title>Comparative genomics of pyrophilous fungi reveals a link between fire events and developmental genes.</title>
        <authorList>
            <consortium name="DOE Joint Genome Institute"/>
            <person name="Steindorff A.S."/>
            <person name="Carver A."/>
            <person name="Calhoun S."/>
            <person name="Stillman K."/>
            <person name="Liu H."/>
            <person name="Lipzen A."/>
            <person name="Pangilinan J."/>
            <person name="Labutti K."/>
            <person name="Bruns T.D."/>
            <person name="Grigoriev I.V."/>
        </authorList>
    </citation>
    <scope>NUCLEOTIDE SEQUENCE [LARGE SCALE GENOMIC DNA]</scope>
    <source>
        <strain evidence="2 3">CBS 144469</strain>
    </source>
</reference>
<protein>
    <submittedName>
        <fullName evidence="2">Uncharacterized protein</fullName>
    </submittedName>
</protein>
<organism evidence="2 3">
    <name type="scientific">Ephemerocybe angulata</name>
    <dbReference type="NCBI Taxonomy" id="980116"/>
    <lineage>
        <taxon>Eukaryota</taxon>
        <taxon>Fungi</taxon>
        <taxon>Dikarya</taxon>
        <taxon>Basidiomycota</taxon>
        <taxon>Agaricomycotina</taxon>
        <taxon>Agaricomycetes</taxon>
        <taxon>Agaricomycetidae</taxon>
        <taxon>Agaricales</taxon>
        <taxon>Agaricineae</taxon>
        <taxon>Psathyrellaceae</taxon>
        <taxon>Ephemerocybe</taxon>
    </lineage>
</organism>
<name>A0A8H6HFR5_9AGAR</name>
<dbReference type="AlphaFoldDB" id="A0A8H6HFR5"/>
<comment type="caution">
    <text evidence="2">The sequence shown here is derived from an EMBL/GenBank/DDBJ whole genome shotgun (WGS) entry which is preliminary data.</text>
</comment>
<dbReference type="OrthoDB" id="2884271at2759"/>
<dbReference type="Proteomes" id="UP000521943">
    <property type="component" value="Unassembled WGS sequence"/>
</dbReference>
<evidence type="ECO:0000313" key="2">
    <source>
        <dbReference type="EMBL" id="KAF6745347.1"/>
    </source>
</evidence>